<evidence type="ECO:0000259" key="1">
    <source>
        <dbReference type="Pfam" id="PF07872"/>
    </source>
</evidence>
<organism evidence="2 3">
    <name type="scientific">Alkaliphilus metalliredigens (strain QYMF)</name>
    <dbReference type="NCBI Taxonomy" id="293826"/>
    <lineage>
        <taxon>Bacteria</taxon>
        <taxon>Bacillati</taxon>
        <taxon>Bacillota</taxon>
        <taxon>Clostridia</taxon>
        <taxon>Peptostreptococcales</taxon>
        <taxon>Natronincolaceae</taxon>
        <taxon>Alkaliphilus</taxon>
    </lineage>
</organism>
<dbReference type="AlphaFoldDB" id="A6TL76"/>
<dbReference type="OrthoDB" id="1954703at2"/>
<dbReference type="EMBL" id="CP000724">
    <property type="protein sequence ID" value="ABR46944.1"/>
    <property type="molecule type" value="Genomic_DNA"/>
</dbReference>
<reference evidence="3" key="1">
    <citation type="journal article" date="2016" name="Genome Announc.">
        <title>Complete genome sequence of Alkaliphilus metalliredigens strain QYMF, an alkaliphilic and metal-reducing bacterium isolated from borax-contaminated leachate ponds.</title>
        <authorList>
            <person name="Hwang C."/>
            <person name="Copeland A."/>
            <person name="Lucas S."/>
            <person name="Lapidus A."/>
            <person name="Barry K."/>
            <person name="Detter J.C."/>
            <person name="Glavina Del Rio T."/>
            <person name="Hammon N."/>
            <person name="Israni S."/>
            <person name="Dalin E."/>
            <person name="Tice H."/>
            <person name="Pitluck S."/>
            <person name="Chertkov O."/>
            <person name="Brettin T."/>
            <person name="Bruce D."/>
            <person name="Han C."/>
            <person name="Schmutz J."/>
            <person name="Larimer F."/>
            <person name="Land M.L."/>
            <person name="Hauser L."/>
            <person name="Kyrpides N."/>
            <person name="Mikhailova N."/>
            <person name="Ye Q."/>
            <person name="Zhou J."/>
            <person name="Richardson P."/>
            <person name="Fields M.W."/>
        </authorList>
    </citation>
    <scope>NUCLEOTIDE SEQUENCE [LARGE SCALE GENOMIC DNA]</scope>
    <source>
        <strain evidence="3">QYMF</strain>
    </source>
</reference>
<name>A6TL76_ALKMQ</name>
<protein>
    <recommendedName>
        <fullName evidence="1">DUF1659 domain-containing protein</fullName>
    </recommendedName>
</protein>
<evidence type="ECO:0000313" key="2">
    <source>
        <dbReference type="EMBL" id="ABR46944.1"/>
    </source>
</evidence>
<evidence type="ECO:0000313" key="3">
    <source>
        <dbReference type="Proteomes" id="UP000001572"/>
    </source>
</evidence>
<accession>A6TL76</accession>
<proteinExistence type="predicted"/>
<dbReference type="RefSeq" id="WP_012061987.1">
    <property type="nucleotide sequence ID" value="NC_009633.1"/>
</dbReference>
<dbReference type="Proteomes" id="UP000001572">
    <property type="component" value="Chromosome"/>
</dbReference>
<feature type="domain" description="DUF1659" evidence="1">
    <location>
        <begin position="5"/>
        <end position="73"/>
    </location>
</feature>
<dbReference type="STRING" id="293826.Amet_0719"/>
<keyword evidence="3" id="KW-1185">Reference proteome</keyword>
<dbReference type="KEGG" id="amt:Amet_0719"/>
<dbReference type="Pfam" id="PF07872">
    <property type="entry name" value="DUF1659"/>
    <property type="match status" value="1"/>
</dbReference>
<dbReference type="HOGENOM" id="CLU_196603_1_1_9"/>
<dbReference type="InterPro" id="IPR012454">
    <property type="entry name" value="DUF1659"/>
</dbReference>
<sequence length="73" mass="8362">MPINIMNETSRVRLRFVDRIDEEGRERLVTRTYSNVKPEAADEALYNASATIVGLQSKPLKTIIRADEKELVE</sequence>
<gene>
    <name evidence="2" type="ordered locus">Amet_0719</name>
</gene>